<reference evidence="3 4" key="1">
    <citation type="submission" date="2017-06" db="EMBL/GenBank/DDBJ databases">
        <title>Cultured bacterium strain Saccharothrix yanglingensis Hhs.015.</title>
        <authorList>
            <person name="Xia Y."/>
        </authorList>
    </citation>
    <scope>NUCLEOTIDE SEQUENCE [LARGE SCALE GENOMIC DNA]</scope>
    <source>
        <strain evidence="3 4">Hhs.015</strain>
    </source>
</reference>
<evidence type="ECO:0000256" key="2">
    <source>
        <dbReference type="SAM" id="Phobius"/>
    </source>
</evidence>
<dbReference type="EMBL" id="NSDM01000014">
    <property type="protein sequence ID" value="MDQ2587918.1"/>
    <property type="molecule type" value="Genomic_DNA"/>
</dbReference>
<name>A0ABU0X718_9PSEU</name>
<feature type="transmembrane region" description="Helical" evidence="2">
    <location>
        <begin position="31"/>
        <end position="52"/>
    </location>
</feature>
<proteinExistence type="predicted"/>
<organism evidence="3 4">
    <name type="scientific">Saccharothrix yanglingensis</name>
    <dbReference type="NCBI Taxonomy" id="659496"/>
    <lineage>
        <taxon>Bacteria</taxon>
        <taxon>Bacillati</taxon>
        <taxon>Actinomycetota</taxon>
        <taxon>Actinomycetes</taxon>
        <taxon>Pseudonocardiales</taxon>
        <taxon>Pseudonocardiaceae</taxon>
        <taxon>Saccharothrix</taxon>
    </lineage>
</organism>
<evidence type="ECO:0000313" key="3">
    <source>
        <dbReference type="EMBL" id="MDQ2587918.1"/>
    </source>
</evidence>
<evidence type="ECO:0000256" key="1">
    <source>
        <dbReference type="SAM" id="MobiDB-lite"/>
    </source>
</evidence>
<feature type="region of interest" description="Disordered" evidence="1">
    <location>
        <begin position="1"/>
        <end position="23"/>
    </location>
</feature>
<keyword evidence="4" id="KW-1185">Reference proteome</keyword>
<gene>
    <name evidence="3" type="ORF">CKY47_28805</name>
</gene>
<comment type="caution">
    <text evidence="3">The sequence shown here is derived from an EMBL/GenBank/DDBJ whole genome shotgun (WGS) entry which is preliminary data.</text>
</comment>
<dbReference type="Proteomes" id="UP001225605">
    <property type="component" value="Unassembled WGS sequence"/>
</dbReference>
<keyword evidence="2" id="KW-1133">Transmembrane helix</keyword>
<evidence type="ECO:0000313" key="4">
    <source>
        <dbReference type="Proteomes" id="UP001225605"/>
    </source>
</evidence>
<sequence length="199" mass="20512">MTNPTAPPSGNAPVAPGSPEPVEFSSRTKKVLTVVMGVVLVAVIGGVAAIIATRVLNPAPPTYAAGDCVKTGGGQFHATVEKVDCGDRGAVHEVGLYLDDPDADCPAESYSSYEQTGGKEDEFKLCLVLNASEGDCFSIPTISLGEEKKVDCGSDEANRRVTEVVDGTADKAACASDSVENARVYPAPERTVCLGPVPA</sequence>
<protein>
    <submittedName>
        <fullName evidence="3">Uncharacterized protein</fullName>
    </submittedName>
</protein>
<keyword evidence="2" id="KW-0472">Membrane</keyword>
<keyword evidence="2" id="KW-0812">Transmembrane</keyword>
<accession>A0ABU0X718</accession>